<keyword evidence="1" id="KW-0812">Transmembrane</keyword>
<evidence type="ECO:0000313" key="2">
    <source>
        <dbReference type="EMBL" id="HIZ48993.1"/>
    </source>
</evidence>
<keyword evidence="1" id="KW-1133">Transmembrane helix</keyword>
<feature type="transmembrane region" description="Helical" evidence="1">
    <location>
        <begin position="76"/>
        <end position="97"/>
    </location>
</feature>
<feature type="transmembrane region" description="Helical" evidence="1">
    <location>
        <begin position="180"/>
        <end position="201"/>
    </location>
</feature>
<gene>
    <name evidence="2" type="ORF">H9810_09755</name>
</gene>
<evidence type="ECO:0000313" key="3">
    <source>
        <dbReference type="Proteomes" id="UP000824031"/>
    </source>
</evidence>
<reference evidence="2" key="1">
    <citation type="journal article" date="2021" name="PeerJ">
        <title>Extensive microbial diversity within the chicken gut microbiome revealed by metagenomics and culture.</title>
        <authorList>
            <person name="Gilroy R."/>
            <person name="Ravi A."/>
            <person name="Getino M."/>
            <person name="Pursley I."/>
            <person name="Horton D.L."/>
            <person name="Alikhan N.F."/>
            <person name="Baker D."/>
            <person name="Gharbi K."/>
            <person name="Hall N."/>
            <person name="Watson M."/>
            <person name="Adriaenssens E.M."/>
            <person name="Foster-Nyarko E."/>
            <person name="Jarju S."/>
            <person name="Secka A."/>
            <person name="Antonio M."/>
            <person name="Oren A."/>
            <person name="Chaudhuri R.R."/>
            <person name="La Ragione R."/>
            <person name="Hildebrand F."/>
            <person name="Pallen M.J."/>
        </authorList>
    </citation>
    <scope>NUCLEOTIDE SEQUENCE</scope>
    <source>
        <strain evidence="2">3436</strain>
    </source>
</reference>
<sequence>MARLLGLQSEQTASALLLAWAGGYAVCARMAARLRQAGTITSRDATLLLLLGCCSGPGFVIGCVGGLLLGNLRLGILLYAAQLAVNLLCAALCLPLLPHSTPPRSQPAAAQPGPVLLPSALSSAVDSSLQVCGCVIFFRTVATLLAPYLPKAPLATACMSALLEISAGCADFSALGGRTALYGCCVCLSLLGLSVWMQLALLLQGTVSFRPLVVSRLLHLVLFPPLVGLCARFLPGCAAVYRSLTGPVIPIGRLAPDAAVVVFLFLCAALYKIRQNFYNG</sequence>
<feature type="transmembrane region" description="Helical" evidence="1">
    <location>
        <begin position="12"/>
        <end position="32"/>
    </location>
</feature>
<feature type="transmembrane region" description="Helical" evidence="1">
    <location>
        <begin position="47"/>
        <end position="69"/>
    </location>
</feature>
<dbReference type="Proteomes" id="UP000824031">
    <property type="component" value="Unassembled WGS sequence"/>
</dbReference>
<accession>A0A9D2F438</accession>
<name>A0A9D2F438_9FIRM</name>
<keyword evidence="1" id="KW-0472">Membrane</keyword>
<feature type="transmembrane region" description="Helical" evidence="1">
    <location>
        <begin position="254"/>
        <end position="273"/>
    </location>
</feature>
<comment type="caution">
    <text evidence="2">The sequence shown here is derived from an EMBL/GenBank/DDBJ whole genome shotgun (WGS) entry which is preliminary data.</text>
</comment>
<evidence type="ECO:0000256" key="1">
    <source>
        <dbReference type="SAM" id="Phobius"/>
    </source>
</evidence>
<proteinExistence type="predicted"/>
<dbReference type="EMBL" id="DXBO01000137">
    <property type="protein sequence ID" value="HIZ48993.1"/>
    <property type="molecule type" value="Genomic_DNA"/>
</dbReference>
<dbReference type="AlphaFoldDB" id="A0A9D2F438"/>
<organism evidence="2 3">
    <name type="scientific">Candidatus Gemmiger excrementavium</name>
    <dbReference type="NCBI Taxonomy" id="2838608"/>
    <lineage>
        <taxon>Bacteria</taxon>
        <taxon>Bacillati</taxon>
        <taxon>Bacillota</taxon>
        <taxon>Clostridia</taxon>
        <taxon>Eubacteriales</taxon>
        <taxon>Gemmiger</taxon>
    </lineage>
</organism>
<protein>
    <submittedName>
        <fullName evidence="2">Uncharacterized protein</fullName>
    </submittedName>
</protein>
<reference evidence="2" key="2">
    <citation type="submission" date="2021-04" db="EMBL/GenBank/DDBJ databases">
        <authorList>
            <person name="Gilroy R."/>
        </authorList>
    </citation>
    <scope>NUCLEOTIDE SEQUENCE</scope>
    <source>
        <strain evidence="2">3436</strain>
    </source>
</reference>
<feature type="transmembrane region" description="Helical" evidence="1">
    <location>
        <begin position="213"/>
        <end position="234"/>
    </location>
</feature>